<gene>
    <name evidence="1" type="ORF">S03H2_12251</name>
</gene>
<accession>X1GX78</accession>
<dbReference type="AlphaFoldDB" id="X1GX78"/>
<name>X1GX78_9ZZZZ</name>
<reference evidence="1" key="1">
    <citation type="journal article" date="2014" name="Front. Microbiol.">
        <title>High frequency of phylogenetically diverse reductive dehalogenase-homologous genes in deep subseafloor sedimentary metagenomes.</title>
        <authorList>
            <person name="Kawai M."/>
            <person name="Futagami T."/>
            <person name="Toyoda A."/>
            <person name="Takaki Y."/>
            <person name="Nishi S."/>
            <person name="Hori S."/>
            <person name="Arai W."/>
            <person name="Tsubouchi T."/>
            <person name="Morono Y."/>
            <person name="Uchiyama I."/>
            <person name="Ito T."/>
            <person name="Fujiyama A."/>
            <person name="Inagaki F."/>
            <person name="Takami H."/>
        </authorList>
    </citation>
    <scope>NUCLEOTIDE SEQUENCE</scope>
    <source>
        <strain evidence="1">Expedition CK06-06</strain>
    </source>
</reference>
<protein>
    <submittedName>
        <fullName evidence="1">Uncharacterized protein</fullName>
    </submittedName>
</protein>
<feature type="non-terminal residue" evidence="1">
    <location>
        <position position="1"/>
    </location>
</feature>
<dbReference type="EMBL" id="BARU01006236">
    <property type="protein sequence ID" value="GAH46234.1"/>
    <property type="molecule type" value="Genomic_DNA"/>
</dbReference>
<sequence>QHYGGIMVTQNRQNIAKESGDGKLAAEDLLHTFGGHSRTRVFVTPGKDVLELLMRTVFDSKEQAVAAVLLYDKCQRFNFVRGLDDLKAYLAAMCSVQGRSTALALMAETGVVSPGILAKDLVDQRTLKKKGVQQKDETAPAG</sequence>
<comment type="caution">
    <text evidence="1">The sequence shown here is derived from an EMBL/GenBank/DDBJ whole genome shotgun (WGS) entry which is preliminary data.</text>
</comment>
<proteinExistence type="predicted"/>
<evidence type="ECO:0000313" key="1">
    <source>
        <dbReference type="EMBL" id="GAH46234.1"/>
    </source>
</evidence>
<organism evidence="1">
    <name type="scientific">marine sediment metagenome</name>
    <dbReference type="NCBI Taxonomy" id="412755"/>
    <lineage>
        <taxon>unclassified sequences</taxon>
        <taxon>metagenomes</taxon>
        <taxon>ecological metagenomes</taxon>
    </lineage>
</organism>